<evidence type="ECO:0000256" key="7">
    <source>
        <dbReference type="ARBA" id="ARBA00022679"/>
    </source>
</evidence>
<evidence type="ECO:0000256" key="16">
    <source>
        <dbReference type="SAM" id="Phobius"/>
    </source>
</evidence>
<feature type="domain" description="Tyrosine-protein kinase G-rich" evidence="19">
    <location>
        <begin position="399"/>
        <end position="472"/>
    </location>
</feature>
<comment type="similarity">
    <text evidence="3">Belongs to the etk/wzc family.</text>
</comment>
<dbReference type="Gene3D" id="3.40.50.300">
    <property type="entry name" value="P-loop containing nucleotide triphosphate hydrolases"/>
    <property type="match status" value="1"/>
</dbReference>
<feature type="transmembrane region" description="Helical" evidence="16">
    <location>
        <begin position="31"/>
        <end position="54"/>
    </location>
</feature>
<evidence type="ECO:0000256" key="3">
    <source>
        <dbReference type="ARBA" id="ARBA00008883"/>
    </source>
</evidence>
<dbReference type="SUPFAM" id="SSF52540">
    <property type="entry name" value="P-loop containing nucleoside triphosphate hydrolases"/>
    <property type="match status" value="1"/>
</dbReference>
<dbReference type="NCBIfam" id="TIGR01007">
    <property type="entry name" value="eps_fam"/>
    <property type="match status" value="1"/>
</dbReference>
<dbReference type="CDD" id="cd05387">
    <property type="entry name" value="BY-kinase"/>
    <property type="match status" value="1"/>
</dbReference>
<reference evidence="20 21" key="1">
    <citation type="submission" date="2023-07" db="EMBL/GenBank/DDBJ databases">
        <title>Genomic Encyclopedia of Type Strains, Phase IV (KMG-IV): sequencing the most valuable type-strain genomes for metagenomic binning, comparative biology and taxonomic classification.</title>
        <authorList>
            <person name="Goeker M."/>
        </authorList>
    </citation>
    <scope>NUCLEOTIDE SEQUENCE [LARGE SCALE GENOMIC DNA]</scope>
    <source>
        <strain evidence="20 21">DSM 100301</strain>
    </source>
</reference>
<feature type="domain" description="Polysaccharide chain length determinant N-terminal" evidence="17">
    <location>
        <begin position="16"/>
        <end position="106"/>
    </location>
</feature>
<dbReference type="EC" id="2.7.10.2" evidence="4"/>
<evidence type="ECO:0000259" key="17">
    <source>
        <dbReference type="Pfam" id="PF02706"/>
    </source>
</evidence>
<evidence type="ECO:0000256" key="1">
    <source>
        <dbReference type="ARBA" id="ARBA00004429"/>
    </source>
</evidence>
<keyword evidence="10" id="KW-0418">Kinase</keyword>
<keyword evidence="13 16" id="KW-0472">Membrane</keyword>
<evidence type="ECO:0000256" key="11">
    <source>
        <dbReference type="ARBA" id="ARBA00022840"/>
    </source>
</evidence>
<evidence type="ECO:0000256" key="12">
    <source>
        <dbReference type="ARBA" id="ARBA00022989"/>
    </source>
</evidence>
<dbReference type="InterPro" id="IPR025669">
    <property type="entry name" value="AAA_dom"/>
</dbReference>
<evidence type="ECO:0000256" key="8">
    <source>
        <dbReference type="ARBA" id="ARBA00022692"/>
    </source>
</evidence>
<evidence type="ECO:0000256" key="15">
    <source>
        <dbReference type="ARBA" id="ARBA00051245"/>
    </source>
</evidence>
<keyword evidence="11" id="KW-0067">ATP-binding</keyword>
<comment type="catalytic activity">
    <reaction evidence="15">
        <text>L-tyrosyl-[protein] + ATP = O-phospho-L-tyrosyl-[protein] + ADP + H(+)</text>
        <dbReference type="Rhea" id="RHEA:10596"/>
        <dbReference type="Rhea" id="RHEA-COMP:10136"/>
        <dbReference type="Rhea" id="RHEA-COMP:20101"/>
        <dbReference type="ChEBI" id="CHEBI:15378"/>
        <dbReference type="ChEBI" id="CHEBI:30616"/>
        <dbReference type="ChEBI" id="CHEBI:46858"/>
        <dbReference type="ChEBI" id="CHEBI:61978"/>
        <dbReference type="ChEBI" id="CHEBI:456216"/>
        <dbReference type="EC" id="2.7.10.2"/>
    </reaction>
</comment>
<gene>
    <name evidence="20" type="ORF">QO005_004734</name>
</gene>
<dbReference type="InterPro" id="IPR003856">
    <property type="entry name" value="LPS_length_determ_N"/>
</dbReference>
<dbReference type="InterPro" id="IPR027417">
    <property type="entry name" value="P-loop_NTPase"/>
</dbReference>
<evidence type="ECO:0000256" key="14">
    <source>
        <dbReference type="ARBA" id="ARBA00023137"/>
    </source>
</evidence>
<dbReference type="EMBL" id="JAUSWH010000031">
    <property type="protein sequence ID" value="MDQ0458372.1"/>
    <property type="molecule type" value="Genomic_DNA"/>
</dbReference>
<evidence type="ECO:0000256" key="10">
    <source>
        <dbReference type="ARBA" id="ARBA00022777"/>
    </source>
</evidence>
<evidence type="ECO:0000313" key="20">
    <source>
        <dbReference type="EMBL" id="MDQ0458372.1"/>
    </source>
</evidence>
<feature type="domain" description="AAA" evidence="18">
    <location>
        <begin position="565"/>
        <end position="699"/>
    </location>
</feature>
<evidence type="ECO:0000256" key="13">
    <source>
        <dbReference type="ARBA" id="ARBA00023136"/>
    </source>
</evidence>
<evidence type="ECO:0000313" key="21">
    <source>
        <dbReference type="Proteomes" id="UP001235269"/>
    </source>
</evidence>
<name>A0ABU0IJD8_9HYPH</name>
<comment type="caution">
    <text evidence="20">The sequence shown here is derived from an EMBL/GenBank/DDBJ whole genome shotgun (WGS) entry which is preliminary data.</text>
</comment>
<keyword evidence="7" id="KW-0808">Transferase</keyword>
<dbReference type="PANTHER" id="PTHR32309:SF13">
    <property type="entry name" value="FERRIC ENTEROBACTIN TRANSPORT PROTEIN FEPE"/>
    <property type="match status" value="1"/>
</dbReference>
<dbReference type="InterPro" id="IPR032807">
    <property type="entry name" value="GNVR"/>
</dbReference>
<dbReference type="NCBIfam" id="TIGR01005">
    <property type="entry name" value="eps_transp_fam"/>
    <property type="match status" value="1"/>
</dbReference>
<dbReference type="Proteomes" id="UP001235269">
    <property type="component" value="Unassembled WGS sequence"/>
</dbReference>
<keyword evidence="6" id="KW-0997">Cell inner membrane</keyword>
<accession>A0ABU0IJD8</accession>
<dbReference type="Pfam" id="PF13807">
    <property type="entry name" value="GNVR"/>
    <property type="match status" value="1"/>
</dbReference>
<organism evidence="20 21">
    <name type="scientific">Rhizobium paknamense</name>
    <dbReference type="NCBI Taxonomy" id="1206817"/>
    <lineage>
        <taxon>Bacteria</taxon>
        <taxon>Pseudomonadati</taxon>
        <taxon>Pseudomonadota</taxon>
        <taxon>Alphaproteobacteria</taxon>
        <taxon>Hyphomicrobiales</taxon>
        <taxon>Rhizobiaceae</taxon>
        <taxon>Rhizobium/Agrobacterium group</taxon>
        <taxon>Rhizobium</taxon>
    </lineage>
</organism>
<dbReference type="PANTHER" id="PTHR32309">
    <property type="entry name" value="TYROSINE-PROTEIN KINASE"/>
    <property type="match status" value="1"/>
</dbReference>
<evidence type="ECO:0000256" key="6">
    <source>
        <dbReference type="ARBA" id="ARBA00022519"/>
    </source>
</evidence>
<comment type="similarity">
    <text evidence="2">Belongs to the CpsD/CapB family.</text>
</comment>
<evidence type="ECO:0000256" key="4">
    <source>
        <dbReference type="ARBA" id="ARBA00011903"/>
    </source>
</evidence>
<keyword evidence="8 16" id="KW-0812">Transmembrane</keyword>
<evidence type="ECO:0000259" key="19">
    <source>
        <dbReference type="Pfam" id="PF13807"/>
    </source>
</evidence>
<keyword evidence="12 16" id="KW-1133">Transmembrane helix</keyword>
<evidence type="ECO:0000256" key="5">
    <source>
        <dbReference type="ARBA" id="ARBA00022475"/>
    </source>
</evidence>
<evidence type="ECO:0000256" key="2">
    <source>
        <dbReference type="ARBA" id="ARBA00007316"/>
    </source>
</evidence>
<keyword evidence="9" id="KW-0547">Nucleotide-binding</keyword>
<keyword evidence="21" id="KW-1185">Reference proteome</keyword>
<protein>
    <recommendedName>
        <fullName evidence="4">non-specific protein-tyrosine kinase</fullName>
        <ecNumber evidence="4">2.7.10.2</ecNumber>
    </recommendedName>
</protein>
<evidence type="ECO:0000256" key="9">
    <source>
        <dbReference type="ARBA" id="ARBA00022741"/>
    </source>
</evidence>
<dbReference type="Pfam" id="PF02706">
    <property type="entry name" value="Wzz"/>
    <property type="match status" value="1"/>
</dbReference>
<keyword evidence="5" id="KW-1003">Cell membrane</keyword>
<sequence length="768" mass="83441">MKAVLHREQPDSDSFIDLDRLIAAAVRRARIVGLSVALFIMLGVAYLVFATPYYTSQTQILLDNDLSRYAEDDKAGARIQQEVDTQIASAVEILKSNSMALRVVDEAGLADNEIILNPPQSPAAMLKGVVSSITGLFKDDPELTEAEIKAGKRAKAGALLQQAVDVDRVMRSSVIAVSFKSPDPQLSAKITKAYADAFLTDQLNANFDASERASLWLQSRLDDLAKRAQMASLEAERYKAENGLTQMGGELMSEQQLSDLNKQLIVAQADSASAAARYQQYKSIVDQGPQNAVKNAVVSGQSTGNQVMQDLRSKYLSIEKREQDIVNNFGANHPQAVALKAEKENVGGQIFQELQQLTASYRNEYDVARSREQSLTNSIDKLAGKNSDANRSLVHLRELEQKATALKGLYESFLNRYEVASQSQSLPIAKARVISEAGVPTSPSSPKKTMVLALSAVLGLMAGAGLAFLQEMQERFFRLESDVRAVLGQKSLGYLPRMGPKMKTALNSDWLRKRGKKPVLPTGTDAPGLDRMMRTVVEAPRSAFAETLRNTKLAADIILQGKSSRVIGVLSALPGEGKSTVAANLAVLLASSGKRTLLIDADLRNPSLSRLLQPLPRVGLVQAVLGDVPWQDCIKVDQETKLAILPVVPGAAARSLAHTNELIASPGMQALIEAAKQSFDYVVVDLAPLGPVVDAKAFAPLADGFVFVVEWGKTPTKLVSDLLDAEPHISNKVLGVLLNKTDMQALTRYSDFGGSEKFRKQYSKYYVE</sequence>
<dbReference type="InterPro" id="IPR005702">
    <property type="entry name" value="Wzc-like_C"/>
</dbReference>
<comment type="subcellular location">
    <subcellularLocation>
        <location evidence="1">Cell inner membrane</location>
        <topology evidence="1">Multi-pass membrane protein</topology>
    </subcellularLocation>
</comment>
<proteinExistence type="inferred from homology"/>
<dbReference type="InterPro" id="IPR050445">
    <property type="entry name" value="Bact_polysacc_biosynth/exp"/>
</dbReference>
<dbReference type="InterPro" id="IPR005700">
    <property type="entry name" value="EPS_ExoP-like"/>
</dbReference>
<evidence type="ECO:0000259" key="18">
    <source>
        <dbReference type="Pfam" id="PF13614"/>
    </source>
</evidence>
<dbReference type="Pfam" id="PF13614">
    <property type="entry name" value="AAA_31"/>
    <property type="match status" value="1"/>
</dbReference>
<keyword evidence="14" id="KW-0829">Tyrosine-protein kinase</keyword>